<accession>A0A7L3M1Z5</accession>
<dbReference type="PANTHER" id="PTHR12276">
    <property type="entry name" value="EPSIN/ENT-RELATED"/>
    <property type="match status" value="1"/>
</dbReference>
<dbReference type="PROSITE" id="PS50330">
    <property type="entry name" value="UIM"/>
    <property type="match status" value="2"/>
</dbReference>
<feature type="compositionally biased region" description="Basic and acidic residues" evidence="1">
    <location>
        <begin position="311"/>
        <end position="320"/>
    </location>
</feature>
<feature type="non-terminal residue" evidence="2">
    <location>
        <position position="354"/>
    </location>
</feature>
<dbReference type="Proteomes" id="UP000582182">
    <property type="component" value="Unassembled WGS sequence"/>
</dbReference>
<feature type="region of interest" description="Disordered" evidence="1">
    <location>
        <begin position="1"/>
        <end position="327"/>
    </location>
</feature>
<dbReference type="GO" id="GO:0005768">
    <property type="term" value="C:endosome"/>
    <property type="evidence" value="ECO:0007669"/>
    <property type="project" value="TreeGrafter"/>
</dbReference>
<sequence length="354" mass="37125">SSFSLPASSSSPRFASDLEQARPQTTGEEELQLQLALAMSREEAEKKPLPPISSTDEERQLQLALALSKEEHEKEVRGWQGENSLLQRTMEEPAQGREEEEEEDKMKKSQSSILELADIFGPVPAPSSHPSADPWDVPDVKPKAEPAPAWAGATDPWAPVPTTGGEPLSQPTAPSQQTSAGPWDFPPPTTAASDPWGGSAPLSSGFPPADPWGGTASPPTQVPGSSPAPDPWGAVAEQPPSAAPGGDAFDPFANPPVAAEASEQDPPQQPPSAKSNSPVELDPFGELFPSGRQDGGKSFDLANLAESLPDSSKERKDCKTPEAFLGPAASSLVNLDSLVAPTPASKTRNPFLSG</sequence>
<gene>
    <name evidence="2" type="primary">Epn3</name>
    <name evidence="2" type="ORF">TURVEL_R06560</name>
</gene>
<dbReference type="GO" id="GO:0030125">
    <property type="term" value="C:clathrin vesicle coat"/>
    <property type="evidence" value="ECO:0007669"/>
    <property type="project" value="TreeGrafter"/>
</dbReference>
<feature type="compositionally biased region" description="Low complexity" evidence="1">
    <location>
        <begin position="1"/>
        <end position="15"/>
    </location>
</feature>
<dbReference type="SMART" id="SM00726">
    <property type="entry name" value="UIM"/>
    <property type="match status" value="2"/>
</dbReference>
<protein>
    <submittedName>
        <fullName evidence="2">EPN3 protein</fullName>
    </submittedName>
</protein>
<evidence type="ECO:0000256" key="1">
    <source>
        <dbReference type="SAM" id="MobiDB-lite"/>
    </source>
</evidence>
<keyword evidence="3" id="KW-1185">Reference proteome</keyword>
<comment type="caution">
    <text evidence="2">The sequence shown here is derived from an EMBL/GenBank/DDBJ whole genome shotgun (WGS) entry which is preliminary data.</text>
</comment>
<name>A0A7L3M1Z5_9CHAR</name>
<dbReference type="GO" id="GO:0005543">
    <property type="term" value="F:phospholipid binding"/>
    <property type="evidence" value="ECO:0007669"/>
    <property type="project" value="TreeGrafter"/>
</dbReference>
<dbReference type="GO" id="GO:0005886">
    <property type="term" value="C:plasma membrane"/>
    <property type="evidence" value="ECO:0007669"/>
    <property type="project" value="TreeGrafter"/>
</dbReference>
<evidence type="ECO:0000313" key="3">
    <source>
        <dbReference type="Proteomes" id="UP000582182"/>
    </source>
</evidence>
<dbReference type="InterPro" id="IPR003903">
    <property type="entry name" value="UIM_dom"/>
</dbReference>
<feature type="compositionally biased region" description="Polar residues" evidence="1">
    <location>
        <begin position="169"/>
        <end position="180"/>
    </location>
</feature>
<reference evidence="2 3" key="1">
    <citation type="submission" date="2019-09" db="EMBL/GenBank/DDBJ databases">
        <title>Bird 10,000 Genomes (B10K) Project - Family phase.</title>
        <authorList>
            <person name="Zhang G."/>
        </authorList>
    </citation>
    <scope>NUCLEOTIDE SEQUENCE [LARGE SCALE GENOMIC DNA]</scope>
    <source>
        <strain evidence="2">B10K-DU-029-46</strain>
    </source>
</reference>
<dbReference type="GO" id="GO:0030276">
    <property type="term" value="F:clathrin binding"/>
    <property type="evidence" value="ECO:0007669"/>
    <property type="project" value="TreeGrafter"/>
</dbReference>
<dbReference type="GO" id="GO:0006897">
    <property type="term" value="P:endocytosis"/>
    <property type="evidence" value="ECO:0007669"/>
    <property type="project" value="TreeGrafter"/>
</dbReference>
<feature type="compositionally biased region" description="Basic and acidic residues" evidence="1">
    <location>
        <begin position="68"/>
        <end position="77"/>
    </location>
</feature>
<feature type="non-terminal residue" evidence="2">
    <location>
        <position position="1"/>
    </location>
</feature>
<dbReference type="EMBL" id="VZTY01034077">
    <property type="protein sequence ID" value="NXU59148.1"/>
    <property type="molecule type" value="Genomic_DNA"/>
</dbReference>
<organism evidence="2 3">
    <name type="scientific">Turnix velox</name>
    <name type="common">Little buttonquail</name>
    <dbReference type="NCBI Taxonomy" id="2529409"/>
    <lineage>
        <taxon>Eukaryota</taxon>
        <taxon>Metazoa</taxon>
        <taxon>Chordata</taxon>
        <taxon>Craniata</taxon>
        <taxon>Vertebrata</taxon>
        <taxon>Euteleostomi</taxon>
        <taxon>Archelosauria</taxon>
        <taxon>Archosauria</taxon>
        <taxon>Dinosauria</taxon>
        <taxon>Saurischia</taxon>
        <taxon>Theropoda</taxon>
        <taxon>Coelurosauria</taxon>
        <taxon>Aves</taxon>
        <taxon>Neognathae</taxon>
        <taxon>Neoaves</taxon>
        <taxon>Charadriiformes</taxon>
        <taxon>Turnicidae</taxon>
        <taxon>Turnix</taxon>
    </lineage>
</organism>
<dbReference type="PANTHER" id="PTHR12276:SF16">
    <property type="entry name" value="EPSIN-3"/>
    <property type="match status" value="1"/>
</dbReference>
<dbReference type="OrthoDB" id="4033880at2759"/>
<dbReference type="AlphaFoldDB" id="A0A7L3M1Z5"/>
<proteinExistence type="predicted"/>
<evidence type="ECO:0000313" key="2">
    <source>
        <dbReference type="EMBL" id="NXU59148.1"/>
    </source>
</evidence>